<feature type="transmembrane region" description="Helical" evidence="8">
    <location>
        <begin position="446"/>
        <end position="465"/>
    </location>
</feature>
<dbReference type="GO" id="GO:0009103">
    <property type="term" value="P:lipopolysaccharide biosynthetic process"/>
    <property type="evidence" value="ECO:0007669"/>
    <property type="project" value="UniProtKB-ARBA"/>
</dbReference>
<feature type="transmembrane region" description="Helical" evidence="8">
    <location>
        <begin position="351"/>
        <end position="369"/>
    </location>
</feature>
<keyword evidence="5 8" id="KW-0812">Transmembrane</keyword>
<evidence type="ECO:0000256" key="1">
    <source>
        <dbReference type="ARBA" id="ARBA00004651"/>
    </source>
</evidence>
<comment type="caution">
    <text evidence="11">The sequence shown here is derived from an EMBL/GenBank/DDBJ whole genome shotgun (WGS) entry which is preliminary data.</text>
</comment>
<evidence type="ECO:0000256" key="8">
    <source>
        <dbReference type="SAM" id="Phobius"/>
    </source>
</evidence>
<comment type="subcellular location">
    <subcellularLocation>
        <location evidence="1">Cell membrane</location>
        <topology evidence="1">Multi-pass membrane protein</topology>
    </subcellularLocation>
</comment>
<feature type="domain" description="Glycosyltransferase RgtA/B/C/D-like" evidence="9">
    <location>
        <begin position="238"/>
        <end position="388"/>
    </location>
</feature>
<feature type="transmembrane region" description="Helical" evidence="8">
    <location>
        <begin position="90"/>
        <end position="110"/>
    </location>
</feature>
<sequence>MLRIFAGILGGIFISLAGLNNYTGRRWLWGDHWQLTGLPSVFFRLPGMKPDEAYYFPALWLVAGLLALLLLFGLLFPGFRRALLAPFRRLKTALPFVFTLALFLFSLYPFDFDTAKQHETGAQLVLYLALASAGFALLLFALYPALRFADRPFSRVYHRLMNLSSRNFLLLVCLLFLVLTSLISWLVFEHLPHIQDSISQLFQARIFATGRIHLPSPPFPDFFDYTHIINNGRWYSQYPWLHSFLLMLFVFLKTPWLLNPLLGTLTLPVIYLLGKELYDERTGRLGALLALASPFIFNMSSEYMNHASALLFASLFLLFYFRTLRQRSLLNPLLAGCFLGLVANIRPYTALALGAPFAIYSLALFFRSPRRYFIQFLLLLLSALALTSLVFVYNWLANGSPTLFGYVVKWGPGHEVGFGHSGWGPPHTPYQGLMNTGNNLNLLNKFLFELPFPALLLVLIPLACGTKNRNDWLFFVTFLSLLVAYFFYWFHNLCFGPRFLYESSAALVLLTARGLIILPELLNRTFSLPADKIGLHRLYPRALVLCLLFLAGIALPPLWREYHTYGGVSATVHRTVRKAGLNNALVFCDHFGNGFSYNRLTLDGPVVYCRNLDIFNPALTLRYPDRRCYFARHDTLIELKGLKYEGSALHQTMVQLCRVLEDSELVRRYKTIIVPFADLPLPVDTSGFGEKITDFRTVSREIFQQHRTLQDYTPALALWIFNDEREHLQIFSMMNDPEHFIAGGLKFTLRGVTANNLGAVYDIR</sequence>
<evidence type="ECO:0000256" key="7">
    <source>
        <dbReference type="ARBA" id="ARBA00023136"/>
    </source>
</evidence>
<dbReference type="EMBL" id="DSKA01000219">
    <property type="protein sequence ID" value="HEE18508.1"/>
    <property type="molecule type" value="Genomic_DNA"/>
</dbReference>
<evidence type="ECO:0000256" key="5">
    <source>
        <dbReference type="ARBA" id="ARBA00022692"/>
    </source>
</evidence>
<feature type="transmembrane region" description="Helical" evidence="8">
    <location>
        <begin position="54"/>
        <end position="78"/>
    </location>
</feature>
<dbReference type="InterPro" id="IPR038731">
    <property type="entry name" value="RgtA/B/C-like"/>
</dbReference>
<evidence type="ECO:0000313" key="10">
    <source>
        <dbReference type="EMBL" id="HEA87086.1"/>
    </source>
</evidence>
<evidence type="ECO:0000256" key="2">
    <source>
        <dbReference type="ARBA" id="ARBA00022475"/>
    </source>
</evidence>
<proteinExistence type="predicted"/>
<dbReference type="AlphaFoldDB" id="A0A7C2AKE4"/>
<keyword evidence="4" id="KW-0808">Transferase</keyword>
<evidence type="ECO:0000259" key="9">
    <source>
        <dbReference type="Pfam" id="PF13231"/>
    </source>
</evidence>
<feature type="transmembrane region" description="Helical" evidence="8">
    <location>
        <begin position="167"/>
        <end position="188"/>
    </location>
</feature>
<organism evidence="11">
    <name type="scientific">candidate division WOR-3 bacterium</name>
    <dbReference type="NCBI Taxonomy" id="2052148"/>
    <lineage>
        <taxon>Bacteria</taxon>
        <taxon>Bacteria division WOR-3</taxon>
    </lineage>
</organism>
<accession>A0A7C2AKE4</accession>
<evidence type="ECO:0000313" key="12">
    <source>
        <dbReference type="EMBL" id="HFJ53831.1"/>
    </source>
</evidence>
<evidence type="ECO:0000256" key="4">
    <source>
        <dbReference type="ARBA" id="ARBA00022679"/>
    </source>
</evidence>
<dbReference type="GO" id="GO:0005886">
    <property type="term" value="C:plasma membrane"/>
    <property type="evidence" value="ECO:0007669"/>
    <property type="project" value="UniProtKB-SubCell"/>
</dbReference>
<protein>
    <recommendedName>
        <fullName evidence="9">Glycosyltransferase RgtA/B/C/D-like domain-containing protein</fullName>
    </recommendedName>
</protein>
<keyword evidence="7 8" id="KW-0472">Membrane</keyword>
<evidence type="ECO:0000313" key="11">
    <source>
        <dbReference type="EMBL" id="HEE18508.1"/>
    </source>
</evidence>
<evidence type="ECO:0000256" key="3">
    <source>
        <dbReference type="ARBA" id="ARBA00022676"/>
    </source>
</evidence>
<dbReference type="PANTHER" id="PTHR33908">
    <property type="entry name" value="MANNOSYLTRANSFERASE YKCB-RELATED"/>
    <property type="match status" value="1"/>
</dbReference>
<gene>
    <name evidence="11" type="ORF">ENP62_03025</name>
    <name evidence="10" type="ORF">ENP94_03640</name>
    <name evidence="12" type="ORF">ENS16_03990</name>
</gene>
<feature type="transmembrane region" description="Helical" evidence="8">
    <location>
        <begin position="122"/>
        <end position="146"/>
    </location>
</feature>
<keyword evidence="6 8" id="KW-1133">Transmembrane helix</keyword>
<dbReference type="PANTHER" id="PTHR33908:SF11">
    <property type="entry name" value="MEMBRANE PROTEIN"/>
    <property type="match status" value="1"/>
</dbReference>
<keyword evidence="3" id="KW-0328">Glycosyltransferase</keyword>
<feature type="transmembrane region" description="Helical" evidence="8">
    <location>
        <begin position="376"/>
        <end position="396"/>
    </location>
</feature>
<name>A0A7C2AKE4_UNCW3</name>
<feature type="transmembrane region" description="Helical" evidence="8">
    <location>
        <begin position="503"/>
        <end position="522"/>
    </location>
</feature>
<keyword evidence="2" id="KW-1003">Cell membrane</keyword>
<feature type="transmembrane region" description="Helical" evidence="8">
    <location>
        <begin position="542"/>
        <end position="559"/>
    </location>
</feature>
<dbReference type="InterPro" id="IPR050297">
    <property type="entry name" value="LipidA_mod_glycosyltrf_83"/>
</dbReference>
<dbReference type="EMBL" id="DSTU01000005">
    <property type="protein sequence ID" value="HFJ53831.1"/>
    <property type="molecule type" value="Genomic_DNA"/>
</dbReference>
<evidence type="ECO:0000256" key="6">
    <source>
        <dbReference type="ARBA" id="ARBA00022989"/>
    </source>
</evidence>
<feature type="transmembrane region" description="Helical" evidence="8">
    <location>
        <begin position="244"/>
        <end position="274"/>
    </location>
</feature>
<reference evidence="11" key="1">
    <citation type="journal article" date="2020" name="mSystems">
        <title>Genome- and Community-Level Interaction Insights into Carbon Utilization and Element Cycling Functions of Hydrothermarchaeota in Hydrothermal Sediment.</title>
        <authorList>
            <person name="Zhou Z."/>
            <person name="Liu Y."/>
            <person name="Xu W."/>
            <person name="Pan J."/>
            <person name="Luo Z.H."/>
            <person name="Li M."/>
        </authorList>
    </citation>
    <scope>NUCLEOTIDE SEQUENCE [LARGE SCALE GENOMIC DNA]</scope>
    <source>
        <strain evidence="11">SpSt-236</strain>
        <strain evidence="10">SpSt-265</strain>
        <strain evidence="12">SpSt-465</strain>
    </source>
</reference>
<dbReference type="Pfam" id="PF13231">
    <property type="entry name" value="PMT_2"/>
    <property type="match status" value="1"/>
</dbReference>
<feature type="transmembrane region" description="Helical" evidence="8">
    <location>
        <begin position="472"/>
        <end position="491"/>
    </location>
</feature>
<dbReference type="GO" id="GO:0016763">
    <property type="term" value="F:pentosyltransferase activity"/>
    <property type="evidence" value="ECO:0007669"/>
    <property type="project" value="TreeGrafter"/>
</dbReference>
<feature type="transmembrane region" description="Helical" evidence="8">
    <location>
        <begin position="303"/>
        <end position="321"/>
    </location>
</feature>
<dbReference type="EMBL" id="DSLG01000004">
    <property type="protein sequence ID" value="HEA87086.1"/>
    <property type="molecule type" value="Genomic_DNA"/>
</dbReference>